<keyword evidence="2" id="KW-1185">Reference proteome</keyword>
<dbReference type="AlphaFoldDB" id="A0AAN6M2R5"/>
<dbReference type="Proteomes" id="UP001280581">
    <property type="component" value="Unassembled WGS sequence"/>
</dbReference>
<gene>
    <name evidence="1" type="ORF">GRF29_44g1296777</name>
</gene>
<dbReference type="InterPro" id="IPR045851">
    <property type="entry name" value="AMP-bd_C_sf"/>
</dbReference>
<dbReference type="EMBL" id="WVTA01000005">
    <property type="protein sequence ID" value="KAK3209994.1"/>
    <property type="molecule type" value="Genomic_DNA"/>
</dbReference>
<comment type="caution">
    <text evidence="1">The sequence shown here is derived from an EMBL/GenBank/DDBJ whole genome shotgun (WGS) entry which is preliminary data.</text>
</comment>
<dbReference type="Gene3D" id="3.30.300.30">
    <property type="match status" value="1"/>
</dbReference>
<evidence type="ECO:0000313" key="2">
    <source>
        <dbReference type="Proteomes" id="UP001280581"/>
    </source>
</evidence>
<sequence>MIATKKISWVHATPFELSQWIAHGSFYLSSATSLRYIFSSGEALRRIAGDLQVKINGIRVELKDIERSIIETAGGVIANAITVVKRDPDFLVAFVQLAQDFPEAQK</sequence>
<proteinExistence type="predicted"/>
<accession>A0AAN6M2R5</accession>
<organism evidence="1 2">
    <name type="scientific">Pseudopithomyces chartarum</name>
    <dbReference type="NCBI Taxonomy" id="1892770"/>
    <lineage>
        <taxon>Eukaryota</taxon>
        <taxon>Fungi</taxon>
        <taxon>Dikarya</taxon>
        <taxon>Ascomycota</taxon>
        <taxon>Pezizomycotina</taxon>
        <taxon>Dothideomycetes</taxon>
        <taxon>Pleosporomycetidae</taxon>
        <taxon>Pleosporales</taxon>
        <taxon>Massarineae</taxon>
        <taxon>Didymosphaeriaceae</taxon>
        <taxon>Pseudopithomyces</taxon>
    </lineage>
</organism>
<protein>
    <submittedName>
        <fullName evidence="1">Uncharacterized protein</fullName>
    </submittedName>
</protein>
<name>A0AAN6M2R5_9PLEO</name>
<reference evidence="1 2" key="1">
    <citation type="submission" date="2021-02" db="EMBL/GenBank/DDBJ databases">
        <title>Genome assembly of Pseudopithomyces chartarum.</title>
        <authorList>
            <person name="Jauregui R."/>
            <person name="Singh J."/>
            <person name="Voisey C."/>
        </authorList>
    </citation>
    <scope>NUCLEOTIDE SEQUENCE [LARGE SCALE GENOMIC DNA]</scope>
    <source>
        <strain evidence="1 2">AGR01</strain>
    </source>
</reference>
<evidence type="ECO:0000313" key="1">
    <source>
        <dbReference type="EMBL" id="KAK3209994.1"/>
    </source>
</evidence>